<evidence type="ECO:0000313" key="3">
    <source>
        <dbReference type="Proteomes" id="UP000008710"/>
    </source>
</evidence>
<sequence length="177" mass="18335">MSAGRRVAAALASASAMILAGCGTSVTGSPLPEGAATTDDGGSPQFDKLLRECDAVPNDKIAETLHGAGIDQYFFGAVCMWTVSSAAGSIDVTFGWFENNSLQRERSVADGLGYQVETTSIAGTSAFSARRPGDSATCGITAAYSGVITWWVQQRSGTGDPCDGARTLAELTLQRNQ</sequence>
<feature type="signal peptide" evidence="1">
    <location>
        <begin position="1"/>
        <end position="20"/>
    </location>
</feature>
<evidence type="ECO:0000313" key="2">
    <source>
        <dbReference type="EMBL" id="ABG93406.1"/>
    </source>
</evidence>
<evidence type="ECO:0000256" key="1">
    <source>
        <dbReference type="SAM" id="SignalP"/>
    </source>
</evidence>
<dbReference type="HOGENOM" id="CLU_128720_0_0_11"/>
<protein>
    <submittedName>
        <fullName evidence="2">Possible lipoprotein</fullName>
    </submittedName>
</protein>
<dbReference type="OrthoDB" id="4761308at2"/>
<gene>
    <name evidence="2" type="ordered locus">RHA1_ro01593</name>
</gene>
<dbReference type="InterPro" id="IPR024520">
    <property type="entry name" value="DUF3558"/>
</dbReference>
<dbReference type="PATRIC" id="fig|101510.16.peg.1613"/>
<dbReference type="EMBL" id="CP000431">
    <property type="protein sequence ID" value="ABG93406.1"/>
    <property type="molecule type" value="Genomic_DNA"/>
</dbReference>
<dbReference type="eggNOG" id="COG1188">
    <property type="taxonomic scope" value="Bacteria"/>
</dbReference>
<proteinExistence type="predicted"/>
<dbReference type="Proteomes" id="UP000008710">
    <property type="component" value="Chromosome"/>
</dbReference>
<keyword evidence="1" id="KW-0732">Signal</keyword>
<dbReference type="Pfam" id="PF12079">
    <property type="entry name" value="DUF3558"/>
    <property type="match status" value="1"/>
</dbReference>
<dbReference type="RefSeq" id="WP_011594549.1">
    <property type="nucleotide sequence ID" value="NC_008268.1"/>
</dbReference>
<keyword evidence="2" id="KW-0449">Lipoprotein</keyword>
<dbReference type="AlphaFoldDB" id="Q0SGD0"/>
<name>Q0SGD0_RHOJR</name>
<feature type="chain" id="PRO_5039615869" evidence="1">
    <location>
        <begin position="21"/>
        <end position="177"/>
    </location>
</feature>
<dbReference type="KEGG" id="rha:RHA1_ro01593"/>
<reference evidence="3" key="1">
    <citation type="journal article" date="2006" name="Proc. Natl. Acad. Sci. U.S.A.">
        <title>The complete genome of Rhodococcus sp. RHA1 provides insights into a catabolic powerhouse.</title>
        <authorList>
            <person name="McLeod M.P."/>
            <person name="Warren R.L."/>
            <person name="Hsiao W.W.L."/>
            <person name="Araki N."/>
            <person name="Myhre M."/>
            <person name="Fernandes C."/>
            <person name="Miyazawa D."/>
            <person name="Wong W."/>
            <person name="Lillquist A.L."/>
            <person name="Wang D."/>
            <person name="Dosanjh M."/>
            <person name="Hara H."/>
            <person name="Petrescu A."/>
            <person name="Morin R.D."/>
            <person name="Yang G."/>
            <person name="Stott J.M."/>
            <person name="Schein J.E."/>
            <person name="Shin H."/>
            <person name="Smailus D."/>
            <person name="Siddiqui A.S."/>
            <person name="Marra M.A."/>
            <person name="Jones S.J.M."/>
            <person name="Holt R."/>
            <person name="Brinkman F.S.L."/>
            <person name="Miyauchi K."/>
            <person name="Fukuda M."/>
            <person name="Davies J.E."/>
            <person name="Mohn W.W."/>
            <person name="Eltis L.D."/>
        </authorList>
    </citation>
    <scope>NUCLEOTIDE SEQUENCE [LARGE SCALE GENOMIC DNA]</scope>
    <source>
        <strain evidence="3">RHA1</strain>
    </source>
</reference>
<accession>Q0SGD0</accession>
<organism evidence="2 3">
    <name type="scientific">Rhodococcus jostii (strain RHA1)</name>
    <dbReference type="NCBI Taxonomy" id="101510"/>
    <lineage>
        <taxon>Bacteria</taxon>
        <taxon>Bacillati</taxon>
        <taxon>Actinomycetota</taxon>
        <taxon>Actinomycetes</taxon>
        <taxon>Mycobacteriales</taxon>
        <taxon>Nocardiaceae</taxon>
        <taxon>Rhodococcus</taxon>
    </lineage>
</organism>
<dbReference type="PROSITE" id="PS51257">
    <property type="entry name" value="PROKAR_LIPOPROTEIN"/>
    <property type="match status" value="1"/>
</dbReference>